<dbReference type="InterPro" id="IPR005828">
    <property type="entry name" value="MFS_sugar_transport-like"/>
</dbReference>
<dbReference type="PANTHER" id="PTHR48021:SF47">
    <property type="entry name" value="GH17672P"/>
    <property type="match status" value="1"/>
</dbReference>
<dbReference type="GO" id="GO:0022857">
    <property type="term" value="F:transmembrane transporter activity"/>
    <property type="evidence" value="ECO:0007669"/>
    <property type="project" value="InterPro"/>
</dbReference>
<feature type="domain" description="Major facilitator superfamily (MFS) profile" evidence="10">
    <location>
        <begin position="1"/>
        <end position="439"/>
    </location>
</feature>
<dbReference type="PRINTS" id="PR00171">
    <property type="entry name" value="SUGRTRNSPORT"/>
</dbReference>
<feature type="transmembrane region" description="Helical" evidence="9">
    <location>
        <begin position="249"/>
        <end position="271"/>
    </location>
</feature>
<sequence>MFFPCSIDWSRWSVKSIILLSFSAASCITWSSTSIPKLMNNETTPFDRPIDVDESAWITSSLTLGSAVGTSIFCFLANSIGRKPTLLTAGVILLLSNLVIAFSNIIEIFYIARFISGIAVTGSIFIIPIYLSEIVDKSKRIVQSSLISIATCSGLLFPNIVGLFASITTLNLIIAAVLVLFLVMFKLSGTESEVFTKTKENFLNTQVFVEKQVEIKYVKELFIEIPTDLEKGENVNLFSIFKSKALRKAFITVNTLLIIQQLTGIDVVLFYGVQLTTKFSSTITPEISVIILGVFHLLSSFILPVIGPKFNNKTLLVMSGVGMVISQLLLTIFSYLQTLYIFPVYLNLLPLVFLISYVISYNSGFGALPFLFQGEMFPQNAKFLATSVTGTLFWSVAFMITKNFQFMLSLIGLHGYFLFCSVCCVIGILFSKYYLIETKNKTLEEIHMELEK</sequence>
<dbReference type="InterPro" id="IPR020846">
    <property type="entry name" value="MFS_dom"/>
</dbReference>
<reference evidence="11" key="1">
    <citation type="submission" date="2025-08" db="UniProtKB">
        <authorList>
            <consortium name="RefSeq"/>
        </authorList>
    </citation>
    <scope>IDENTIFICATION</scope>
    <source>
        <tissue evidence="11">Whole insect</tissue>
    </source>
</reference>
<feature type="transmembrane region" description="Helical" evidence="9">
    <location>
        <begin position="348"/>
        <end position="371"/>
    </location>
</feature>
<feature type="transmembrane region" description="Helical" evidence="9">
    <location>
        <begin position="57"/>
        <end position="77"/>
    </location>
</feature>
<evidence type="ECO:0000256" key="9">
    <source>
        <dbReference type="SAM" id="Phobius"/>
    </source>
</evidence>
<evidence type="ECO:0000256" key="4">
    <source>
        <dbReference type="ARBA" id="ARBA00022597"/>
    </source>
</evidence>
<keyword evidence="2" id="KW-0813">Transport</keyword>
<dbReference type="PROSITE" id="PS50850">
    <property type="entry name" value="MFS"/>
    <property type="match status" value="1"/>
</dbReference>
<protein>
    <submittedName>
        <fullName evidence="11">Facilitated trehalose transporter Tret1-like isoform X1</fullName>
    </submittedName>
</protein>
<keyword evidence="4" id="KW-0762">Sugar transport</keyword>
<feature type="transmembrane region" description="Helical" evidence="9">
    <location>
        <begin position="406"/>
        <end position="430"/>
    </location>
</feature>
<dbReference type="FunFam" id="1.20.1250.20:FF:000218">
    <property type="entry name" value="facilitated trehalose transporter Tret1"/>
    <property type="match status" value="1"/>
</dbReference>
<keyword evidence="5 9" id="KW-0812">Transmembrane</keyword>
<evidence type="ECO:0000256" key="1">
    <source>
        <dbReference type="ARBA" id="ARBA00004651"/>
    </source>
</evidence>
<feature type="transmembrane region" description="Helical" evidence="9">
    <location>
        <begin position="141"/>
        <end position="157"/>
    </location>
</feature>
<keyword evidence="6 9" id="KW-1133">Transmembrane helix</keyword>
<evidence type="ECO:0000256" key="8">
    <source>
        <dbReference type="ARBA" id="ARBA00023180"/>
    </source>
</evidence>
<evidence type="ECO:0000313" key="11">
    <source>
        <dbReference type="RefSeq" id="XP_028138248.1"/>
    </source>
</evidence>
<keyword evidence="3" id="KW-1003">Cell membrane</keyword>
<feature type="transmembrane region" description="Helical" evidence="9">
    <location>
        <begin position="84"/>
        <end position="102"/>
    </location>
</feature>
<dbReference type="AlphaFoldDB" id="A0A6P7FZH9"/>
<dbReference type="Pfam" id="PF00083">
    <property type="entry name" value="Sugar_tr"/>
    <property type="match status" value="1"/>
</dbReference>
<dbReference type="InterPro" id="IPR003663">
    <property type="entry name" value="Sugar/inositol_transpt"/>
</dbReference>
<feature type="transmembrane region" description="Helical" evidence="9">
    <location>
        <begin position="163"/>
        <end position="185"/>
    </location>
</feature>
<dbReference type="GO" id="GO:0005886">
    <property type="term" value="C:plasma membrane"/>
    <property type="evidence" value="ECO:0007669"/>
    <property type="project" value="UniProtKB-SubCell"/>
</dbReference>
<dbReference type="Gene3D" id="1.20.1250.20">
    <property type="entry name" value="MFS general substrate transporter like domains"/>
    <property type="match status" value="1"/>
</dbReference>
<accession>A0A6P7FZH9</accession>
<dbReference type="InParanoid" id="A0A6P7FZH9"/>
<evidence type="ECO:0000259" key="10">
    <source>
        <dbReference type="PROSITE" id="PS50850"/>
    </source>
</evidence>
<evidence type="ECO:0000256" key="6">
    <source>
        <dbReference type="ARBA" id="ARBA00022989"/>
    </source>
</evidence>
<organism evidence="11">
    <name type="scientific">Diabrotica virgifera virgifera</name>
    <name type="common">western corn rootworm</name>
    <dbReference type="NCBI Taxonomy" id="50390"/>
    <lineage>
        <taxon>Eukaryota</taxon>
        <taxon>Metazoa</taxon>
        <taxon>Ecdysozoa</taxon>
        <taxon>Arthropoda</taxon>
        <taxon>Hexapoda</taxon>
        <taxon>Insecta</taxon>
        <taxon>Pterygota</taxon>
        <taxon>Neoptera</taxon>
        <taxon>Endopterygota</taxon>
        <taxon>Coleoptera</taxon>
        <taxon>Polyphaga</taxon>
        <taxon>Cucujiformia</taxon>
        <taxon>Chrysomeloidea</taxon>
        <taxon>Chrysomelidae</taxon>
        <taxon>Galerucinae</taxon>
        <taxon>Diabroticina</taxon>
        <taxon>Diabroticites</taxon>
        <taxon>Diabrotica</taxon>
    </lineage>
</organism>
<keyword evidence="8" id="KW-0325">Glycoprotein</keyword>
<comment type="subcellular location">
    <subcellularLocation>
        <location evidence="1">Cell membrane</location>
        <topology evidence="1">Multi-pass membrane protein</topology>
    </subcellularLocation>
</comment>
<proteinExistence type="predicted"/>
<dbReference type="InterPro" id="IPR036259">
    <property type="entry name" value="MFS_trans_sf"/>
</dbReference>
<evidence type="ECO:0000256" key="2">
    <source>
        <dbReference type="ARBA" id="ARBA00022448"/>
    </source>
</evidence>
<name>A0A6P7FZH9_DIAVI</name>
<dbReference type="InterPro" id="IPR050549">
    <property type="entry name" value="MFS_Trehalose_Transporter"/>
</dbReference>
<feature type="transmembrane region" description="Helical" evidence="9">
    <location>
        <begin position="315"/>
        <end position="336"/>
    </location>
</feature>
<keyword evidence="7 9" id="KW-0472">Membrane</keyword>
<dbReference type="RefSeq" id="XP_028138248.1">
    <property type="nucleotide sequence ID" value="XM_028282447.1"/>
</dbReference>
<evidence type="ECO:0000256" key="5">
    <source>
        <dbReference type="ARBA" id="ARBA00022692"/>
    </source>
</evidence>
<feature type="transmembrane region" description="Helical" evidence="9">
    <location>
        <begin position="383"/>
        <end position="400"/>
    </location>
</feature>
<dbReference type="SUPFAM" id="SSF103473">
    <property type="entry name" value="MFS general substrate transporter"/>
    <property type="match status" value="1"/>
</dbReference>
<evidence type="ECO:0000256" key="7">
    <source>
        <dbReference type="ARBA" id="ARBA00023136"/>
    </source>
</evidence>
<feature type="transmembrane region" description="Helical" evidence="9">
    <location>
        <begin position="108"/>
        <end position="129"/>
    </location>
</feature>
<dbReference type="PANTHER" id="PTHR48021">
    <property type="match status" value="1"/>
</dbReference>
<feature type="transmembrane region" description="Helical" evidence="9">
    <location>
        <begin position="283"/>
        <end position="303"/>
    </location>
</feature>
<evidence type="ECO:0000256" key="3">
    <source>
        <dbReference type="ARBA" id="ARBA00022475"/>
    </source>
</evidence>
<gene>
    <name evidence="11" type="primary">LOC114332625</name>
</gene>